<dbReference type="InterPro" id="IPR043910">
    <property type="entry name" value="DUF5767"/>
</dbReference>
<dbReference type="EMBL" id="MN739278">
    <property type="protein sequence ID" value="QHS96709.1"/>
    <property type="molecule type" value="Genomic_DNA"/>
</dbReference>
<organism evidence="2">
    <name type="scientific">viral metagenome</name>
    <dbReference type="NCBI Taxonomy" id="1070528"/>
    <lineage>
        <taxon>unclassified sequences</taxon>
        <taxon>metagenomes</taxon>
        <taxon>organismal metagenomes</taxon>
    </lineage>
</organism>
<accession>A0A6C0BYS4</accession>
<feature type="region of interest" description="Disordered" evidence="1">
    <location>
        <begin position="411"/>
        <end position="492"/>
    </location>
</feature>
<feature type="compositionally biased region" description="Polar residues" evidence="1">
    <location>
        <begin position="378"/>
        <end position="394"/>
    </location>
</feature>
<dbReference type="AlphaFoldDB" id="A0A6C0BYS4"/>
<proteinExistence type="predicted"/>
<evidence type="ECO:0000256" key="1">
    <source>
        <dbReference type="SAM" id="MobiDB-lite"/>
    </source>
</evidence>
<protein>
    <submittedName>
        <fullName evidence="2">Uncharacterized protein</fullName>
    </submittedName>
</protein>
<dbReference type="Pfam" id="PF19071">
    <property type="entry name" value="DUF5767"/>
    <property type="match status" value="1"/>
</dbReference>
<sequence>MTDLVPEVIDIKTIGGAPTITLNKEDNSSSPNKTDVKSPRPSVNFGGGLELLMNDKKKTDGSKSLSTDVKLDDLNDLENQLNGLTADISNTKSEAKSSLFSKALNTTSDETKSINHGIGSVNKLKDSIPGLEGIGKETAKDIKLDSENKTWDGFSKFTNIPMDPDKNVPKTPTMSQAELLREKFSVLRKLEALERKGAKLTKKYNMDSPLDEMKGEYEMILDDKAKANSCKFQGRMLMAAVTGIEFLNNRFDPFDVKLDGWSEQISENVDDYDDIFGELHDKYKSKASMAPELKLLFQLGGSAIMVHMTNTMFKTSMPGMDDIMKQNPELMQQFTQAAVNTMGDSNPGFGGFMNDIVGGERNMPPVNVVDGPPPAPIRTQQTKSARSASPNNRPDMTFARGNDGINIEEQFGKVGAQPLERSTRQTRPEMNGPSDISDLLSGLKTKNINIQNKKDSDSRISVQDLKEISSATAPSRSKKRTKSERNTVTLDM</sequence>
<feature type="region of interest" description="Disordered" evidence="1">
    <location>
        <begin position="20"/>
        <end position="48"/>
    </location>
</feature>
<reference evidence="2" key="1">
    <citation type="journal article" date="2020" name="Nature">
        <title>Giant virus diversity and host interactions through global metagenomics.</title>
        <authorList>
            <person name="Schulz F."/>
            <person name="Roux S."/>
            <person name="Paez-Espino D."/>
            <person name="Jungbluth S."/>
            <person name="Walsh D.A."/>
            <person name="Denef V.J."/>
            <person name="McMahon K.D."/>
            <person name="Konstantinidis K.T."/>
            <person name="Eloe-Fadrosh E.A."/>
            <person name="Kyrpides N.C."/>
            <person name="Woyke T."/>
        </authorList>
    </citation>
    <scope>NUCLEOTIDE SEQUENCE</scope>
    <source>
        <strain evidence="2">GVMAG-M-3300020166-5</strain>
    </source>
</reference>
<evidence type="ECO:0000313" key="2">
    <source>
        <dbReference type="EMBL" id="QHS96709.1"/>
    </source>
</evidence>
<name>A0A6C0BYS4_9ZZZZ</name>
<feature type="region of interest" description="Disordered" evidence="1">
    <location>
        <begin position="370"/>
        <end position="399"/>
    </location>
</feature>